<dbReference type="PANTHER" id="PTHR43080:SF2">
    <property type="entry name" value="CBS DOMAIN-CONTAINING PROTEIN"/>
    <property type="match status" value="1"/>
</dbReference>
<keyword evidence="1 2" id="KW-0129">CBS domain</keyword>
<dbReference type="SMART" id="SM00116">
    <property type="entry name" value="CBS"/>
    <property type="match status" value="2"/>
</dbReference>
<protein>
    <submittedName>
        <fullName evidence="4">CBS domain protein</fullName>
    </submittedName>
</protein>
<gene>
    <name evidence="4" type="ORF">NCTC11532_01473</name>
</gene>
<dbReference type="InterPro" id="IPR046342">
    <property type="entry name" value="CBS_dom_sf"/>
</dbReference>
<dbReference type="OrthoDB" id="9794094at2"/>
<dbReference type="PROSITE" id="PS51371">
    <property type="entry name" value="CBS"/>
    <property type="match status" value="2"/>
</dbReference>
<evidence type="ECO:0000313" key="5">
    <source>
        <dbReference type="Proteomes" id="UP000255297"/>
    </source>
</evidence>
<dbReference type="RefSeq" id="WP_031565805.1">
    <property type="nucleotide sequence ID" value="NZ_CAAAIS010000003.1"/>
</dbReference>
<keyword evidence="5" id="KW-1185">Reference proteome</keyword>
<feature type="domain" description="CBS" evidence="3">
    <location>
        <begin position="76"/>
        <end position="133"/>
    </location>
</feature>
<dbReference type="EMBL" id="UGPB01000001">
    <property type="protein sequence ID" value="STY29288.1"/>
    <property type="molecule type" value="Genomic_DNA"/>
</dbReference>
<name>A0A378LTX3_9GAMM</name>
<sequence>MRVGEYCNRDVVVINGNESVKNAAQLMRSYHVGDLVLLEEQENKKIPIGIVTDRDLVFEVMAAGITPDTLLVRDLLTEPISCVFENDSLFQALEVMHSKKIRRLPVINEDRSLVGIITLDDFIEILNETIFKMVDVVKLQQKKEEKQRTRHFKQY</sequence>
<dbReference type="CDD" id="cd17775">
    <property type="entry name" value="CBS_pair_bact_arch"/>
    <property type="match status" value="1"/>
</dbReference>
<accession>A0A378LTX3</accession>
<dbReference type="STRING" id="1122170.GCA_000701265_01013"/>
<evidence type="ECO:0000256" key="2">
    <source>
        <dbReference type="PROSITE-ProRule" id="PRU00703"/>
    </source>
</evidence>
<dbReference type="Proteomes" id="UP000255297">
    <property type="component" value="Unassembled WGS sequence"/>
</dbReference>
<evidence type="ECO:0000259" key="3">
    <source>
        <dbReference type="PROSITE" id="PS51371"/>
    </source>
</evidence>
<organism evidence="4 5">
    <name type="scientific">Legionella wadsworthii</name>
    <dbReference type="NCBI Taxonomy" id="28088"/>
    <lineage>
        <taxon>Bacteria</taxon>
        <taxon>Pseudomonadati</taxon>
        <taxon>Pseudomonadota</taxon>
        <taxon>Gammaproteobacteria</taxon>
        <taxon>Legionellales</taxon>
        <taxon>Legionellaceae</taxon>
        <taxon>Legionella</taxon>
    </lineage>
</organism>
<reference evidence="4 5" key="1">
    <citation type="submission" date="2018-06" db="EMBL/GenBank/DDBJ databases">
        <authorList>
            <consortium name="Pathogen Informatics"/>
            <person name="Doyle S."/>
        </authorList>
    </citation>
    <scope>NUCLEOTIDE SEQUENCE [LARGE SCALE GENOMIC DNA]</scope>
    <source>
        <strain evidence="4 5">NCTC11532</strain>
    </source>
</reference>
<dbReference type="Gene3D" id="3.10.580.10">
    <property type="entry name" value="CBS-domain"/>
    <property type="match status" value="1"/>
</dbReference>
<evidence type="ECO:0000313" key="4">
    <source>
        <dbReference type="EMBL" id="STY29288.1"/>
    </source>
</evidence>
<dbReference type="AlphaFoldDB" id="A0A378LTX3"/>
<proteinExistence type="predicted"/>
<dbReference type="PANTHER" id="PTHR43080">
    <property type="entry name" value="CBS DOMAIN-CONTAINING PROTEIN CBSX3, MITOCHONDRIAL"/>
    <property type="match status" value="1"/>
</dbReference>
<dbReference type="InterPro" id="IPR051257">
    <property type="entry name" value="Diverse_CBS-Domain"/>
</dbReference>
<dbReference type="Pfam" id="PF00571">
    <property type="entry name" value="CBS"/>
    <property type="match status" value="2"/>
</dbReference>
<dbReference type="InterPro" id="IPR000644">
    <property type="entry name" value="CBS_dom"/>
</dbReference>
<dbReference type="SUPFAM" id="SSF54631">
    <property type="entry name" value="CBS-domain pair"/>
    <property type="match status" value="1"/>
</dbReference>
<feature type="domain" description="CBS" evidence="3">
    <location>
        <begin position="7"/>
        <end position="69"/>
    </location>
</feature>
<evidence type="ECO:0000256" key="1">
    <source>
        <dbReference type="ARBA" id="ARBA00023122"/>
    </source>
</evidence>